<evidence type="ECO:0000313" key="5">
    <source>
        <dbReference type="Proteomes" id="UP000024635"/>
    </source>
</evidence>
<keyword evidence="2" id="KW-0732">Signal</keyword>
<feature type="region of interest" description="Disordered" evidence="1">
    <location>
        <begin position="182"/>
        <end position="210"/>
    </location>
</feature>
<reference evidence="5" key="1">
    <citation type="journal article" date="2015" name="Nat. Genet.">
        <title>The genome and transcriptome of the zoonotic hookworm Ancylostoma ceylanicum identify infection-specific gene families.</title>
        <authorList>
            <person name="Schwarz E.M."/>
            <person name="Hu Y."/>
            <person name="Antoshechkin I."/>
            <person name="Miller M.M."/>
            <person name="Sternberg P.W."/>
            <person name="Aroian R.V."/>
        </authorList>
    </citation>
    <scope>NUCLEOTIDE SEQUENCE</scope>
    <source>
        <strain evidence="5">HY135</strain>
    </source>
</reference>
<feature type="compositionally biased region" description="Basic residues" evidence="1">
    <location>
        <begin position="192"/>
        <end position="210"/>
    </location>
</feature>
<proteinExistence type="predicted"/>
<dbReference type="EMBL" id="JARK01001388">
    <property type="protein sequence ID" value="EYC11098.1"/>
    <property type="molecule type" value="Genomic_DNA"/>
</dbReference>
<accession>A0A016U930</accession>
<protein>
    <recommendedName>
        <fullName evidence="3">SXP/RAL-2 family protein Ani s 5-like cation-binding domain-containing protein</fullName>
    </recommendedName>
</protein>
<dbReference type="Proteomes" id="UP000024635">
    <property type="component" value="Unassembled WGS sequence"/>
</dbReference>
<feature type="domain" description="SXP/RAL-2 family protein Ani s 5-like cation-binding" evidence="3">
    <location>
        <begin position="40"/>
        <end position="135"/>
    </location>
</feature>
<feature type="signal peptide" evidence="2">
    <location>
        <begin position="1"/>
        <end position="17"/>
    </location>
</feature>
<dbReference type="InterPro" id="IPR052823">
    <property type="entry name" value="SXP/RAL-2_related"/>
</dbReference>
<dbReference type="PANTHER" id="PTHR21593:SF36">
    <property type="entry name" value="DUF148 DOMAIN-CONTAINING PROTEIN-RELATED"/>
    <property type="match status" value="1"/>
</dbReference>
<dbReference type="PANTHER" id="PTHR21593">
    <property type="entry name" value="PRION-LIKE- Q/N-RICH -DOMAIN-BEARING PROTEIN PROTEIN"/>
    <property type="match status" value="1"/>
</dbReference>
<comment type="caution">
    <text evidence="4">The sequence shown here is derived from an EMBL/GenBank/DDBJ whole genome shotgun (WGS) entry which is preliminary data.</text>
</comment>
<dbReference type="OrthoDB" id="5856608at2759"/>
<accession>A0A0D6LUH1</accession>
<name>A0A016U930_9BILA</name>
<feature type="chain" id="PRO_5010010243" description="SXP/RAL-2 family protein Ani s 5-like cation-binding domain-containing protein" evidence="2">
    <location>
        <begin position="18"/>
        <end position="210"/>
    </location>
</feature>
<feature type="compositionally biased region" description="Basic and acidic residues" evidence="1">
    <location>
        <begin position="182"/>
        <end position="191"/>
    </location>
</feature>
<evidence type="ECO:0000259" key="3">
    <source>
        <dbReference type="Pfam" id="PF02520"/>
    </source>
</evidence>
<dbReference type="InterPro" id="IPR003677">
    <property type="entry name" value="ANIS5_cation-bd"/>
</dbReference>
<sequence length="210" mass="24032">MLRLFMLVALLIPLYEAAGCCCGNSPPQYLFLHNAPRDARLAFRRLFVNSYTTPRSQISAKMEDWAREYNMTDQFSDYQRRTQQIRSETEQNVNTVMNQLPGFIADVLSIKYDESLSEEEAERKTRALYDSVSRNLAGSACCILSEVSAKNPTSFSFSYSFSPMEDFMTFFSGGWNGGEFYRGKRAADPKGKKTLPPRHRSKPQRKGRIN</sequence>
<organism evidence="4 5">
    <name type="scientific">Ancylostoma ceylanicum</name>
    <dbReference type="NCBI Taxonomy" id="53326"/>
    <lineage>
        <taxon>Eukaryota</taxon>
        <taxon>Metazoa</taxon>
        <taxon>Ecdysozoa</taxon>
        <taxon>Nematoda</taxon>
        <taxon>Chromadorea</taxon>
        <taxon>Rhabditida</taxon>
        <taxon>Rhabditina</taxon>
        <taxon>Rhabditomorpha</taxon>
        <taxon>Strongyloidea</taxon>
        <taxon>Ancylostomatidae</taxon>
        <taxon>Ancylostomatinae</taxon>
        <taxon>Ancylostoma</taxon>
    </lineage>
</organism>
<dbReference type="AlphaFoldDB" id="A0A016U930"/>
<keyword evidence="5" id="KW-1185">Reference proteome</keyword>
<gene>
    <name evidence="4" type="primary">Acey_s0052.g2215</name>
    <name evidence="4" type="ORF">Y032_0052g2215</name>
</gene>
<dbReference type="Pfam" id="PF02520">
    <property type="entry name" value="ANIS5_cation-bd"/>
    <property type="match status" value="1"/>
</dbReference>
<evidence type="ECO:0000256" key="2">
    <source>
        <dbReference type="SAM" id="SignalP"/>
    </source>
</evidence>
<dbReference type="STRING" id="53326.A0A016U930"/>
<evidence type="ECO:0000256" key="1">
    <source>
        <dbReference type="SAM" id="MobiDB-lite"/>
    </source>
</evidence>
<evidence type="ECO:0000313" key="4">
    <source>
        <dbReference type="EMBL" id="EYC11098.1"/>
    </source>
</evidence>